<accession>A0A3N4LE97</accession>
<keyword evidence="3" id="KW-1185">Reference proteome</keyword>
<name>A0A3N4LE97_9PEZI</name>
<dbReference type="EMBL" id="ML121562">
    <property type="protein sequence ID" value="RPB21200.1"/>
    <property type="molecule type" value="Genomic_DNA"/>
</dbReference>
<organism evidence="2 3">
    <name type="scientific">Terfezia boudieri ATCC MYA-4762</name>
    <dbReference type="NCBI Taxonomy" id="1051890"/>
    <lineage>
        <taxon>Eukaryota</taxon>
        <taxon>Fungi</taxon>
        <taxon>Dikarya</taxon>
        <taxon>Ascomycota</taxon>
        <taxon>Pezizomycotina</taxon>
        <taxon>Pezizomycetes</taxon>
        <taxon>Pezizales</taxon>
        <taxon>Pezizaceae</taxon>
        <taxon>Terfezia</taxon>
    </lineage>
</organism>
<evidence type="ECO:0000313" key="3">
    <source>
        <dbReference type="Proteomes" id="UP000267821"/>
    </source>
</evidence>
<evidence type="ECO:0000256" key="1">
    <source>
        <dbReference type="SAM" id="MobiDB-lite"/>
    </source>
</evidence>
<gene>
    <name evidence="2" type="ORF">L211DRAFT_851707</name>
</gene>
<proteinExistence type="predicted"/>
<sequence>MDQHESATRPHKKSSQEIPLDNKMPTQYERKYTARSPELLLRMFNAYPILESVLSCSHRPDIVNLARTCHTLHLTFTTTVGKLPNLRKAFPSCTTDLKRCFLCNIPVCERCQHVTDRQETPGETLGRLRYEYALLGRNVPHDDLLARTRGEVRWNTYSHIKRFFLCEICRLKPEAIVGKCVQRDWSISASTDGGQLRQLQVPMLPWLKVPNVDTACPCDKFGTECEALPHLVRVESLPIQSELVAMAYTRVLPPRFSSSMPLSGFPAHDFILQYYIPFYVMD</sequence>
<reference evidence="2 3" key="1">
    <citation type="journal article" date="2018" name="Nat. Ecol. Evol.">
        <title>Pezizomycetes genomes reveal the molecular basis of ectomycorrhizal truffle lifestyle.</title>
        <authorList>
            <person name="Murat C."/>
            <person name="Payen T."/>
            <person name="Noel B."/>
            <person name="Kuo A."/>
            <person name="Morin E."/>
            <person name="Chen J."/>
            <person name="Kohler A."/>
            <person name="Krizsan K."/>
            <person name="Balestrini R."/>
            <person name="Da Silva C."/>
            <person name="Montanini B."/>
            <person name="Hainaut M."/>
            <person name="Levati E."/>
            <person name="Barry K.W."/>
            <person name="Belfiori B."/>
            <person name="Cichocki N."/>
            <person name="Clum A."/>
            <person name="Dockter R.B."/>
            <person name="Fauchery L."/>
            <person name="Guy J."/>
            <person name="Iotti M."/>
            <person name="Le Tacon F."/>
            <person name="Lindquist E.A."/>
            <person name="Lipzen A."/>
            <person name="Malagnac F."/>
            <person name="Mello A."/>
            <person name="Molinier V."/>
            <person name="Miyauchi S."/>
            <person name="Poulain J."/>
            <person name="Riccioni C."/>
            <person name="Rubini A."/>
            <person name="Sitrit Y."/>
            <person name="Splivallo R."/>
            <person name="Traeger S."/>
            <person name="Wang M."/>
            <person name="Zifcakova L."/>
            <person name="Wipf D."/>
            <person name="Zambonelli A."/>
            <person name="Paolocci F."/>
            <person name="Nowrousian M."/>
            <person name="Ottonello S."/>
            <person name="Baldrian P."/>
            <person name="Spatafora J.W."/>
            <person name="Henrissat B."/>
            <person name="Nagy L.G."/>
            <person name="Aury J.M."/>
            <person name="Wincker P."/>
            <person name="Grigoriev I.V."/>
            <person name="Bonfante P."/>
            <person name="Martin F.M."/>
        </authorList>
    </citation>
    <scope>NUCLEOTIDE SEQUENCE [LARGE SCALE GENOMIC DNA]</scope>
    <source>
        <strain evidence="2 3">ATCC MYA-4762</strain>
    </source>
</reference>
<dbReference type="InParanoid" id="A0A3N4LE97"/>
<dbReference type="Proteomes" id="UP000267821">
    <property type="component" value="Unassembled WGS sequence"/>
</dbReference>
<dbReference type="AlphaFoldDB" id="A0A3N4LE97"/>
<dbReference type="OrthoDB" id="5464931at2759"/>
<protein>
    <submittedName>
        <fullName evidence="2">Uncharacterized protein</fullName>
    </submittedName>
</protein>
<feature type="region of interest" description="Disordered" evidence="1">
    <location>
        <begin position="1"/>
        <end position="26"/>
    </location>
</feature>
<evidence type="ECO:0000313" key="2">
    <source>
        <dbReference type="EMBL" id="RPB21200.1"/>
    </source>
</evidence>